<dbReference type="Proteomes" id="UP000246077">
    <property type="component" value="Unassembled WGS sequence"/>
</dbReference>
<evidence type="ECO:0000256" key="1">
    <source>
        <dbReference type="ARBA" id="ARBA00004651"/>
    </source>
</evidence>
<evidence type="ECO:0000256" key="5">
    <source>
        <dbReference type="ARBA" id="ARBA00022989"/>
    </source>
</evidence>
<keyword evidence="11" id="KW-1185">Reference proteome</keyword>
<reference evidence="11" key="1">
    <citation type="submission" date="2018-05" db="EMBL/GenBank/DDBJ databases">
        <title>Zavarzinia sp. HR-AS.</title>
        <authorList>
            <person name="Lee Y."/>
            <person name="Jeon C.O."/>
        </authorList>
    </citation>
    <scope>NUCLEOTIDE SEQUENCE [LARGE SCALE GENOMIC DNA]</scope>
    <source>
        <strain evidence="11">DSM 1231</strain>
    </source>
</reference>
<dbReference type="InterPro" id="IPR036259">
    <property type="entry name" value="MFS_trans_sf"/>
</dbReference>
<evidence type="ECO:0000256" key="7">
    <source>
        <dbReference type="SAM" id="MobiDB-lite"/>
    </source>
</evidence>
<dbReference type="PANTHER" id="PTHR23513:SF11">
    <property type="entry name" value="STAPHYLOFERRIN A TRANSPORTER"/>
    <property type="match status" value="1"/>
</dbReference>
<keyword evidence="6 8" id="KW-0472">Membrane</keyword>
<feature type="transmembrane region" description="Helical" evidence="8">
    <location>
        <begin position="215"/>
        <end position="236"/>
    </location>
</feature>
<dbReference type="Gene3D" id="1.20.1250.20">
    <property type="entry name" value="MFS general substrate transporter like domains"/>
    <property type="match status" value="1"/>
</dbReference>
<feature type="region of interest" description="Disordered" evidence="7">
    <location>
        <begin position="1"/>
        <end position="31"/>
    </location>
</feature>
<dbReference type="InterPro" id="IPR020846">
    <property type="entry name" value="MFS_dom"/>
</dbReference>
<feature type="transmembrane region" description="Helical" evidence="8">
    <location>
        <begin position="328"/>
        <end position="345"/>
    </location>
</feature>
<evidence type="ECO:0000256" key="8">
    <source>
        <dbReference type="SAM" id="Phobius"/>
    </source>
</evidence>
<comment type="subcellular location">
    <subcellularLocation>
        <location evidence="1">Cell membrane</location>
        <topology evidence="1">Multi-pass membrane protein</topology>
    </subcellularLocation>
</comment>
<dbReference type="PANTHER" id="PTHR23513">
    <property type="entry name" value="INTEGRAL MEMBRANE EFFLUX PROTEIN-RELATED"/>
    <property type="match status" value="1"/>
</dbReference>
<gene>
    <name evidence="10" type="ORF">DKG75_05035</name>
</gene>
<keyword evidence="3" id="KW-1003">Cell membrane</keyword>
<sequence>MVPVPGGNVTISGHGKKTATDKGMAQDQTTDTAGAGGAGLTGLARFGRAFRHPAYRYFFAGQLVSLTGTWVQTVAQSWLVYRLTGSPLMLGTVVFVNQLPMLVLAPLSGALADRLPKRRLIVATQAMQMMLAAGLAGLTLGGAVSVPLVLAVAGLSGLVQALDVPARQAFVVEMVGKDDLPNAIALNSSLFNGARLIGPSVGGLLVAAVGEGWCFALNAGSFAAVILSLALMPLPARPPVARQARGLAAIREGFAYAWGERRVRRLLALVGWTSLLGMPYTTLLPVYAGLKHGGGPATLGTLMAAAGAGAFAAALVLAGLARAPRFRTVGLAATGFGAALALFAVTDVYPLALAALALAGFSMMVEVGSANIILQSLVPDALRGRVMALYAMMFLGMAPFGGLLVGFAAERFGIVAATVGGGLLCVCAGVIVLTGGRRRGVL</sequence>
<keyword evidence="4 8" id="KW-0812">Transmembrane</keyword>
<dbReference type="Pfam" id="PF05977">
    <property type="entry name" value="MFS_3"/>
    <property type="match status" value="1"/>
</dbReference>
<protein>
    <submittedName>
        <fullName evidence="10">MFS transporter</fullName>
    </submittedName>
</protein>
<dbReference type="AlphaFoldDB" id="A0A317E9X6"/>
<dbReference type="CDD" id="cd06173">
    <property type="entry name" value="MFS_MefA_like"/>
    <property type="match status" value="1"/>
</dbReference>
<evidence type="ECO:0000256" key="4">
    <source>
        <dbReference type="ARBA" id="ARBA00022692"/>
    </source>
</evidence>
<feature type="transmembrane region" description="Helical" evidence="8">
    <location>
        <begin position="386"/>
        <end position="408"/>
    </location>
</feature>
<evidence type="ECO:0000256" key="3">
    <source>
        <dbReference type="ARBA" id="ARBA00022475"/>
    </source>
</evidence>
<dbReference type="EMBL" id="QGLF01000001">
    <property type="protein sequence ID" value="PWR23918.1"/>
    <property type="molecule type" value="Genomic_DNA"/>
</dbReference>
<proteinExistence type="predicted"/>
<feature type="transmembrane region" description="Helical" evidence="8">
    <location>
        <begin position="351"/>
        <end position="374"/>
    </location>
</feature>
<feature type="domain" description="Major facilitator superfamily (MFS) profile" evidence="9">
    <location>
        <begin position="54"/>
        <end position="439"/>
    </location>
</feature>
<organism evidence="10 11">
    <name type="scientific">Zavarzinia compransoris</name>
    <dbReference type="NCBI Taxonomy" id="1264899"/>
    <lineage>
        <taxon>Bacteria</taxon>
        <taxon>Pseudomonadati</taxon>
        <taxon>Pseudomonadota</taxon>
        <taxon>Alphaproteobacteria</taxon>
        <taxon>Rhodospirillales</taxon>
        <taxon>Zavarziniaceae</taxon>
        <taxon>Zavarzinia</taxon>
    </lineage>
</organism>
<evidence type="ECO:0000259" key="9">
    <source>
        <dbReference type="PROSITE" id="PS50850"/>
    </source>
</evidence>
<name>A0A317E9X6_9PROT</name>
<dbReference type="GO" id="GO:0005886">
    <property type="term" value="C:plasma membrane"/>
    <property type="evidence" value="ECO:0007669"/>
    <property type="project" value="UniProtKB-SubCell"/>
</dbReference>
<feature type="transmembrane region" description="Helical" evidence="8">
    <location>
        <begin position="54"/>
        <end position="75"/>
    </location>
</feature>
<accession>A0A317E9X6</accession>
<dbReference type="OrthoDB" id="9809918at2"/>
<evidence type="ECO:0000256" key="6">
    <source>
        <dbReference type="ARBA" id="ARBA00023136"/>
    </source>
</evidence>
<evidence type="ECO:0000313" key="10">
    <source>
        <dbReference type="EMBL" id="PWR23918.1"/>
    </source>
</evidence>
<dbReference type="SUPFAM" id="SSF103473">
    <property type="entry name" value="MFS general substrate transporter"/>
    <property type="match status" value="1"/>
</dbReference>
<keyword evidence="5 8" id="KW-1133">Transmembrane helix</keyword>
<feature type="transmembrane region" description="Helical" evidence="8">
    <location>
        <begin position="414"/>
        <end position="436"/>
    </location>
</feature>
<keyword evidence="2" id="KW-0813">Transport</keyword>
<comment type="caution">
    <text evidence="10">The sequence shown here is derived from an EMBL/GenBank/DDBJ whole genome shotgun (WGS) entry which is preliminary data.</text>
</comment>
<feature type="transmembrane region" description="Helical" evidence="8">
    <location>
        <begin position="299"/>
        <end position="321"/>
    </location>
</feature>
<dbReference type="InterPro" id="IPR010290">
    <property type="entry name" value="TM_effector"/>
</dbReference>
<evidence type="ECO:0000313" key="11">
    <source>
        <dbReference type="Proteomes" id="UP000246077"/>
    </source>
</evidence>
<feature type="transmembrane region" description="Helical" evidence="8">
    <location>
        <begin position="131"/>
        <end position="155"/>
    </location>
</feature>
<evidence type="ECO:0000256" key="2">
    <source>
        <dbReference type="ARBA" id="ARBA00022448"/>
    </source>
</evidence>
<feature type="transmembrane region" description="Helical" evidence="8">
    <location>
        <begin position="266"/>
        <end position="287"/>
    </location>
</feature>
<dbReference type="GO" id="GO:0022857">
    <property type="term" value="F:transmembrane transporter activity"/>
    <property type="evidence" value="ECO:0007669"/>
    <property type="project" value="InterPro"/>
</dbReference>
<feature type="transmembrane region" description="Helical" evidence="8">
    <location>
        <begin position="87"/>
        <end position="111"/>
    </location>
</feature>
<dbReference type="PROSITE" id="PS50850">
    <property type="entry name" value="MFS"/>
    <property type="match status" value="1"/>
</dbReference>